<name>A0A9Q1BY52_HOLLE</name>
<keyword evidence="6 10" id="KW-0547">Nucleotide-binding</keyword>
<organism evidence="11 12">
    <name type="scientific">Holothuria leucospilota</name>
    <name type="common">Black long sea cucumber</name>
    <name type="synonym">Mertensiothuria leucospilota</name>
    <dbReference type="NCBI Taxonomy" id="206669"/>
    <lineage>
        <taxon>Eukaryota</taxon>
        <taxon>Metazoa</taxon>
        <taxon>Echinodermata</taxon>
        <taxon>Eleutherozoa</taxon>
        <taxon>Echinozoa</taxon>
        <taxon>Holothuroidea</taxon>
        <taxon>Aspidochirotacea</taxon>
        <taxon>Aspidochirotida</taxon>
        <taxon>Holothuriidae</taxon>
        <taxon>Holothuria</taxon>
    </lineage>
</organism>
<dbReference type="OrthoDB" id="7939818at2759"/>
<dbReference type="PANTHER" id="PTHR11164">
    <property type="entry name" value="GLUTAMATE CYSTEINE LIGASE"/>
    <property type="match status" value="1"/>
</dbReference>
<sequence>MSITKTLDSVKYLSKVTVMFVLSMGYNQARLKLKTMGVTQEGNLLDWKETKKYSEYVRQEAITQFINLYRRVKDRAAEAFVWGDEIEHILIKLDDVHEKASVLPKNTHVLLHLNGISNKERSDKYGSIWMPEYGAFQLESTPGRPFGSSFSTFNMVESNMKLRRKQVASVLDRKNGEVCLTMTHLPRFGCPDSYSLRNGLEANLYEITESLYYPDVFLALSASTPVFRGFLSDVDCRWNALSASVDSRNIEERGLEPLTESKFVIPKAQLDSVSLYLSEENESLNDIEVPIEESTLEKFVNGGVDIHLARHMSYIFIRDPIILYEENIHQIPEQDTQHIDNMLSTNWLSVRLKPPAANGRMGWRVEFRPLEVDSNMKHAQARGAVGKETFYFKEDIESRSGGEKVYNQMSIDVIVNGGVTSSGAEFPGLIPLINRYISTVEDADDDTCATVSRYLQLISDRAAGRVNTTAGWIRGFVENHPDYKHDSVISERINYDLVKLFRDISDGTVIPQHLHSVH</sequence>
<gene>
    <name evidence="11" type="ORF">HOLleu_21883</name>
</gene>
<dbReference type="Gene3D" id="3.30.590.50">
    <property type="match status" value="3"/>
</dbReference>
<keyword evidence="5 10" id="KW-0317">Glutathione biosynthesis</keyword>
<comment type="pathway">
    <text evidence="1 10">Sulfur metabolism; glutathione biosynthesis; glutathione from L-cysteine and L-glutamate: step 1/2.</text>
</comment>
<dbReference type="Proteomes" id="UP001152320">
    <property type="component" value="Chromosome 10"/>
</dbReference>
<evidence type="ECO:0000256" key="2">
    <source>
        <dbReference type="ARBA" id="ARBA00008100"/>
    </source>
</evidence>
<dbReference type="Gene3D" id="1.10.8.960">
    <property type="match status" value="1"/>
</dbReference>
<accession>A0A9Q1BY52</accession>
<proteinExistence type="inferred from homology"/>
<keyword evidence="7 10" id="KW-0067">ATP-binding</keyword>
<dbReference type="GO" id="GO:0005524">
    <property type="term" value="F:ATP binding"/>
    <property type="evidence" value="ECO:0007669"/>
    <property type="project" value="UniProtKB-UniRule"/>
</dbReference>
<dbReference type="EMBL" id="JAIZAY010000010">
    <property type="protein sequence ID" value="KAJ8034867.1"/>
    <property type="molecule type" value="Genomic_DNA"/>
</dbReference>
<comment type="caution">
    <text evidence="11">The sequence shown here is derived from an EMBL/GenBank/DDBJ whole genome shotgun (WGS) entry which is preliminary data.</text>
</comment>
<dbReference type="EC" id="6.3.2.2" evidence="3 10"/>
<dbReference type="PANTHER" id="PTHR11164:SF0">
    <property type="entry name" value="GLUTAMATE--CYSTEINE LIGASE CATALYTIC SUBUNIT"/>
    <property type="match status" value="1"/>
</dbReference>
<dbReference type="InterPro" id="IPR014746">
    <property type="entry name" value="Gln_synth/guanido_kin_cat_dom"/>
</dbReference>
<evidence type="ECO:0000256" key="5">
    <source>
        <dbReference type="ARBA" id="ARBA00022684"/>
    </source>
</evidence>
<comment type="catalytic activity">
    <reaction evidence="10">
        <text>L-cysteine + L-glutamate + ATP = gamma-L-glutamyl-L-cysteine + ADP + phosphate + H(+)</text>
        <dbReference type="Rhea" id="RHEA:13285"/>
        <dbReference type="ChEBI" id="CHEBI:15378"/>
        <dbReference type="ChEBI" id="CHEBI:29985"/>
        <dbReference type="ChEBI" id="CHEBI:30616"/>
        <dbReference type="ChEBI" id="CHEBI:35235"/>
        <dbReference type="ChEBI" id="CHEBI:43474"/>
        <dbReference type="ChEBI" id="CHEBI:58173"/>
        <dbReference type="ChEBI" id="CHEBI:456216"/>
        <dbReference type="EC" id="6.3.2.2"/>
    </reaction>
</comment>
<dbReference type="AlphaFoldDB" id="A0A9Q1BY52"/>
<dbReference type="GO" id="GO:0017109">
    <property type="term" value="C:glutamate-cysteine ligase complex"/>
    <property type="evidence" value="ECO:0007669"/>
    <property type="project" value="TreeGrafter"/>
</dbReference>
<evidence type="ECO:0000256" key="6">
    <source>
        <dbReference type="ARBA" id="ARBA00022741"/>
    </source>
</evidence>
<reference evidence="11" key="1">
    <citation type="submission" date="2021-10" db="EMBL/GenBank/DDBJ databases">
        <title>Tropical sea cucumber genome reveals ecological adaptation and Cuvierian tubules defense mechanism.</title>
        <authorList>
            <person name="Chen T."/>
        </authorList>
    </citation>
    <scope>NUCLEOTIDE SEQUENCE</scope>
    <source>
        <strain evidence="11">Nanhai2018</strain>
        <tissue evidence="11">Muscle</tissue>
    </source>
</reference>
<keyword evidence="12" id="KW-1185">Reference proteome</keyword>
<evidence type="ECO:0000313" key="12">
    <source>
        <dbReference type="Proteomes" id="UP001152320"/>
    </source>
</evidence>
<evidence type="ECO:0000256" key="7">
    <source>
        <dbReference type="ARBA" id="ARBA00022840"/>
    </source>
</evidence>
<evidence type="ECO:0000256" key="3">
    <source>
        <dbReference type="ARBA" id="ARBA00012220"/>
    </source>
</evidence>
<evidence type="ECO:0000256" key="9">
    <source>
        <dbReference type="ARBA" id="ARBA00032122"/>
    </source>
</evidence>
<dbReference type="GO" id="GO:0004357">
    <property type="term" value="F:glutamate-cysteine ligase activity"/>
    <property type="evidence" value="ECO:0007669"/>
    <property type="project" value="UniProtKB-UniRule"/>
</dbReference>
<dbReference type="Pfam" id="PF03074">
    <property type="entry name" value="GCS"/>
    <property type="match status" value="1"/>
</dbReference>
<keyword evidence="4 10" id="KW-0436">Ligase</keyword>
<evidence type="ECO:0000256" key="8">
    <source>
        <dbReference type="ARBA" id="ARBA00030585"/>
    </source>
</evidence>
<evidence type="ECO:0000256" key="1">
    <source>
        <dbReference type="ARBA" id="ARBA00005006"/>
    </source>
</evidence>
<evidence type="ECO:0000256" key="4">
    <source>
        <dbReference type="ARBA" id="ARBA00022598"/>
    </source>
</evidence>
<dbReference type="InterPro" id="IPR004308">
    <property type="entry name" value="GCS"/>
</dbReference>
<dbReference type="SUPFAM" id="SSF55931">
    <property type="entry name" value="Glutamine synthetase/guanido kinase"/>
    <property type="match status" value="1"/>
</dbReference>
<dbReference type="GO" id="GO:0006750">
    <property type="term" value="P:glutathione biosynthetic process"/>
    <property type="evidence" value="ECO:0007669"/>
    <property type="project" value="UniProtKB-UniRule"/>
</dbReference>
<evidence type="ECO:0000313" key="11">
    <source>
        <dbReference type="EMBL" id="KAJ8034867.1"/>
    </source>
</evidence>
<evidence type="ECO:0000256" key="10">
    <source>
        <dbReference type="RuleBase" id="RU367135"/>
    </source>
</evidence>
<protein>
    <recommendedName>
        <fullName evidence="3 10">Glutamate--cysteine ligase</fullName>
        <ecNumber evidence="3 10">6.3.2.2</ecNumber>
    </recommendedName>
    <alternativeName>
        <fullName evidence="9 10">Gamma-ECS</fullName>
    </alternativeName>
    <alternativeName>
        <fullName evidence="8 10">Gamma-glutamylcysteine synthetase</fullName>
    </alternativeName>
</protein>
<comment type="similarity">
    <text evidence="2 10">Belongs to the glutamate--cysteine ligase type 3 family.</text>
</comment>